<sequence>MYFFRIHYQYNFFKCGVGGHTASHRCWDNYWLLLVDRELCPGAVGVSAERLARWLLVAITAPLVPAVISFWWVPESARWLLTKGRAKEAEEVLMRCAAVNGCNLDAFRKNSESIQALAEAGPSTQTYSFIDLFRTPRLRRISICCGMVWFATSAFSYYGIILNVGGLGFDIYLTHFLYSLVEFPGKLGVYFLMNHLGRRWSLFFTMLMTGVCIGVSAGIPPSLRPFRTAVAIIGKGFSEAAFTGVILYTAELFPTAIRQNGIGYASFVGRLGASAAPLMLLLDDIWRLLPQTIYCVTAVACSLVACLLPETMNVPLPETIANVECKR</sequence>
<dbReference type="SUPFAM" id="SSF103473">
    <property type="entry name" value="MFS general substrate transporter"/>
    <property type="match status" value="1"/>
</dbReference>
<evidence type="ECO:0000256" key="1">
    <source>
        <dbReference type="ARBA" id="ARBA00004141"/>
    </source>
</evidence>
<feature type="transmembrane region" description="Helical" evidence="5">
    <location>
        <begin position="262"/>
        <end position="282"/>
    </location>
</feature>
<feature type="transmembrane region" description="Helical" evidence="5">
    <location>
        <begin position="172"/>
        <end position="193"/>
    </location>
</feature>
<evidence type="ECO:0000313" key="6">
    <source>
        <dbReference type="EMBL" id="CAI9613603.1"/>
    </source>
</evidence>
<protein>
    <recommendedName>
        <fullName evidence="8">Solute carrier family 22 member 7</fullName>
    </recommendedName>
</protein>
<comment type="subcellular location">
    <subcellularLocation>
        <location evidence="1">Membrane</location>
        <topology evidence="1">Multi-pass membrane protein</topology>
    </subcellularLocation>
</comment>
<organism evidence="6 7">
    <name type="scientific">Staurois parvus</name>
    <dbReference type="NCBI Taxonomy" id="386267"/>
    <lineage>
        <taxon>Eukaryota</taxon>
        <taxon>Metazoa</taxon>
        <taxon>Chordata</taxon>
        <taxon>Craniata</taxon>
        <taxon>Vertebrata</taxon>
        <taxon>Euteleostomi</taxon>
        <taxon>Amphibia</taxon>
        <taxon>Batrachia</taxon>
        <taxon>Anura</taxon>
        <taxon>Neobatrachia</taxon>
        <taxon>Ranoidea</taxon>
        <taxon>Ranidae</taxon>
        <taxon>Staurois</taxon>
    </lineage>
</organism>
<comment type="caution">
    <text evidence="6">The sequence shown here is derived from an EMBL/GenBank/DDBJ whole genome shotgun (WGS) entry which is preliminary data.</text>
</comment>
<evidence type="ECO:0000256" key="3">
    <source>
        <dbReference type="ARBA" id="ARBA00022989"/>
    </source>
</evidence>
<keyword evidence="2 5" id="KW-0812">Transmembrane</keyword>
<dbReference type="Proteomes" id="UP001162483">
    <property type="component" value="Unassembled WGS sequence"/>
</dbReference>
<evidence type="ECO:0000256" key="5">
    <source>
        <dbReference type="SAM" id="Phobius"/>
    </source>
</evidence>
<reference evidence="6" key="1">
    <citation type="submission" date="2023-05" db="EMBL/GenBank/DDBJ databases">
        <authorList>
            <person name="Stuckert A."/>
        </authorList>
    </citation>
    <scope>NUCLEOTIDE SEQUENCE</scope>
</reference>
<keyword evidence="4 5" id="KW-0472">Membrane</keyword>
<keyword evidence="7" id="KW-1185">Reference proteome</keyword>
<accession>A0ABN9GVX1</accession>
<keyword evidence="3 5" id="KW-1133">Transmembrane helix</keyword>
<name>A0ABN9GVX1_9NEOB</name>
<feature type="transmembrane region" description="Helical" evidence="5">
    <location>
        <begin position="229"/>
        <end position="250"/>
    </location>
</feature>
<evidence type="ECO:0000256" key="4">
    <source>
        <dbReference type="ARBA" id="ARBA00023136"/>
    </source>
</evidence>
<feature type="transmembrane region" description="Helical" evidence="5">
    <location>
        <begin position="288"/>
        <end position="308"/>
    </location>
</feature>
<dbReference type="Pfam" id="PF00083">
    <property type="entry name" value="Sugar_tr"/>
    <property type="match status" value="1"/>
</dbReference>
<feature type="transmembrane region" description="Helical" evidence="5">
    <location>
        <begin position="51"/>
        <end position="73"/>
    </location>
</feature>
<feature type="transmembrane region" description="Helical" evidence="5">
    <location>
        <begin position="200"/>
        <end position="223"/>
    </location>
</feature>
<dbReference type="InterPro" id="IPR036259">
    <property type="entry name" value="MFS_trans_sf"/>
</dbReference>
<evidence type="ECO:0000256" key="2">
    <source>
        <dbReference type="ARBA" id="ARBA00022692"/>
    </source>
</evidence>
<dbReference type="InterPro" id="IPR005828">
    <property type="entry name" value="MFS_sugar_transport-like"/>
</dbReference>
<dbReference type="Gene3D" id="1.20.1250.20">
    <property type="entry name" value="MFS general substrate transporter like domains"/>
    <property type="match status" value="1"/>
</dbReference>
<proteinExistence type="predicted"/>
<dbReference type="PANTHER" id="PTHR24064">
    <property type="entry name" value="SOLUTE CARRIER FAMILY 22 MEMBER"/>
    <property type="match status" value="1"/>
</dbReference>
<feature type="transmembrane region" description="Helical" evidence="5">
    <location>
        <begin position="141"/>
        <end position="160"/>
    </location>
</feature>
<evidence type="ECO:0008006" key="8">
    <source>
        <dbReference type="Google" id="ProtNLM"/>
    </source>
</evidence>
<gene>
    <name evidence="6" type="ORF">SPARVUS_LOCUS14915083</name>
</gene>
<dbReference type="EMBL" id="CATNWA010019508">
    <property type="protein sequence ID" value="CAI9613603.1"/>
    <property type="molecule type" value="Genomic_DNA"/>
</dbReference>
<evidence type="ECO:0000313" key="7">
    <source>
        <dbReference type="Proteomes" id="UP001162483"/>
    </source>
</evidence>